<sequence length="52" mass="6234">MRANHKIMIGEKIRSSKKKNSKNSTKIHSVRTCFFTKYYNAYLNTCIFDFLR</sequence>
<organism evidence="1 2">
    <name type="scientific">Gossypium raimondii</name>
    <name type="common">Peruvian cotton</name>
    <name type="synonym">Gossypium klotzschianum subsp. raimondii</name>
    <dbReference type="NCBI Taxonomy" id="29730"/>
    <lineage>
        <taxon>Eukaryota</taxon>
        <taxon>Viridiplantae</taxon>
        <taxon>Streptophyta</taxon>
        <taxon>Embryophyta</taxon>
        <taxon>Tracheophyta</taxon>
        <taxon>Spermatophyta</taxon>
        <taxon>Magnoliopsida</taxon>
        <taxon>eudicotyledons</taxon>
        <taxon>Gunneridae</taxon>
        <taxon>Pentapetalae</taxon>
        <taxon>rosids</taxon>
        <taxon>malvids</taxon>
        <taxon>Malvales</taxon>
        <taxon>Malvaceae</taxon>
        <taxon>Malvoideae</taxon>
        <taxon>Gossypium</taxon>
    </lineage>
</organism>
<reference evidence="1 2" key="1">
    <citation type="journal article" date="2012" name="Nature">
        <title>Repeated polyploidization of Gossypium genomes and the evolution of spinnable cotton fibres.</title>
        <authorList>
            <person name="Paterson A.H."/>
            <person name="Wendel J.F."/>
            <person name="Gundlach H."/>
            <person name="Guo H."/>
            <person name="Jenkins J."/>
            <person name="Jin D."/>
            <person name="Llewellyn D."/>
            <person name="Showmaker K.C."/>
            <person name="Shu S."/>
            <person name="Udall J."/>
            <person name="Yoo M.J."/>
            <person name="Byers R."/>
            <person name="Chen W."/>
            <person name="Doron-Faigenboim A."/>
            <person name="Duke M.V."/>
            <person name="Gong L."/>
            <person name="Grimwood J."/>
            <person name="Grover C."/>
            <person name="Grupp K."/>
            <person name="Hu G."/>
            <person name="Lee T.H."/>
            <person name="Li J."/>
            <person name="Lin L."/>
            <person name="Liu T."/>
            <person name="Marler B.S."/>
            <person name="Page J.T."/>
            <person name="Roberts A.W."/>
            <person name="Romanel E."/>
            <person name="Sanders W.S."/>
            <person name="Szadkowski E."/>
            <person name="Tan X."/>
            <person name="Tang H."/>
            <person name="Xu C."/>
            <person name="Wang J."/>
            <person name="Wang Z."/>
            <person name="Zhang D."/>
            <person name="Zhang L."/>
            <person name="Ashrafi H."/>
            <person name="Bedon F."/>
            <person name="Bowers J.E."/>
            <person name="Brubaker C.L."/>
            <person name="Chee P.W."/>
            <person name="Das S."/>
            <person name="Gingle A.R."/>
            <person name="Haigler C.H."/>
            <person name="Harker D."/>
            <person name="Hoffmann L.V."/>
            <person name="Hovav R."/>
            <person name="Jones D.C."/>
            <person name="Lemke C."/>
            <person name="Mansoor S."/>
            <person name="ur Rahman M."/>
            <person name="Rainville L.N."/>
            <person name="Rambani A."/>
            <person name="Reddy U.K."/>
            <person name="Rong J.K."/>
            <person name="Saranga Y."/>
            <person name="Scheffler B.E."/>
            <person name="Scheffler J.A."/>
            <person name="Stelly D.M."/>
            <person name="Triplett B.A."/>
            <person name="Van Deynze A."/>
            <person name="Vaslin M.F."/>
            <person name="Waghmare V.N."/>
            <person name="Walford S.A."/>
            <person name="Wright R.J."/>
            <person name="Zaki E.A."/>
            <person name="Zhang T."/>
            <person name="Dennis E.S."/>
            <person name="Mayer K.F."/>
            <person name="Peterson D.G."/>
            <person name="Rokhsar D.S."/>
            <person name="Wang X."/>
            <person name="Schmutz J."/>
        </authorList>
    </citation>
    <scope>NUCLEOTIDE SEQUENCE [LARGE SCALE GENOMIC DNA]</scope>
</reference>
<dbReference type="Proteomes" id="UP000032304">
    <property type="component" value="Chromosome 13"/>
</dbReference>
<dbReference type="Gramene" id="KJB78933">
    <property type="protein sequence ID" value="KJB78933"/>
    <property type="gene ID" value="B456_013G025900"/>
</dbReference>
<evidence type="ECO:0000313" key="2">
    <source>
        <dbReference type="Proteomes" id="UP000032304"/>
    </source>
</evidence>
<evidence type="ECO:0000313" key="1">
    <source>
        <dbReference type="EMBL" id="KJB78933.1"/>
    </source>
</evidence>
<accession>A0A0D2TTN3</accession>
<dbReference type="EMBL" id="CM001752">
    <property type="protein sequence ID" value="KJB78933.1"/>
    <property type="molecule type" value="Genomic_DNA"/>
</dbReference>
<gene>
    <name evidence="1" type="ORF">B456_013G025900</name>
</gene>
<name>A0A0D2TTN3_GOSRA</name>
<proteinExistence type="predicted"/>
<protein>
    <submittedName>
        <fullName evidence="1">Uncharacterized protein</fullName>
    </submittedName>
</protein>
<keyword evidence="2" id="KW-1185">Reference proteome</keyword>
<dbReference type="AlphaFoldDB" id="A0A0D2TTN3"/>